<evidence type="ECO:0000256" key="3">
    <source>
        <dbReference type="ARBA" id="ARBA00022475"/>
    </source>
</evidence>
<evidence type="ECO:0000256" key="2">
    <source>
        <dbReference type="ARBA" id="ARBA00022448"/>
    </source>
</evidence>
<dbReference type="Gene3D" id="1.10.1760.20">
    <property type="match status" value="1"/>
</dbReference>
<evidence type="ECO:0000256" key="1">
    <source>
        <dbReference type="ARBA" id="ARBA00004651"/>
    </source>
</evidence>
<feature type="transmembrane region" description="Helical" evidence="7">
    <location>
        <begin position="68"/>
        <end position="91"/>
    </location>
</feature>
<dbReference type="PANTHER" id="PTHR34229">
    <property type="entry name" value="METAL TRANSPORT PROTEIN HI_1621-RELATED"/>
    <property type="match status" value="1"/>
</dbReference>
<dbReference type="Proteomes" id="UP000295729">
    <property type="component" value="Unassembled WGS sequence"/>
</dbReference>
<keyword evidence="5 7" id="KW-1133">Transmembrane helix</keyword>
<feature type="transmembrane region" description="Helical" evidence="7">
    <location>
        <begin position="7"/>
        <end position="28"/>
    </location>
</feature>
<feature type="transmembrane region" description="Helical" evidence="7">
    <location>
        <begin position="97"/>
        <end position="118"/>
    </location>
</feature>
<dbReference type="AlphaFoldDB" id="A0A4V3DGL1"/>
<feature type="transmembrane region" description="Helical" evidence="7">
    <location>
        <begin position="168"/>
        <end position="189"/>
    </location>
</feature>
<comment type="subcellular location">
    <subcellularLocation>
        <location evidence="1">Cell membrane</location>
        <topology evidence="1">Multi-pass membrane protein</topology>
    </subcellularLocation>
</comment>
<accession>A0A4V3DGL1</accession>
<feature type="transmembrane region" description="Helical" evidence="7">
    <location>
        <begin position="40"/>
        <end position="61"/>
    </location>
</feature>
<evidence type="ECO:0000313" key="8">
    <source>
        <dbReference type="EMBL" id="TDR14771.1"/>
    </source>
</evidence>
<evidence type="ECO:0000256" key="5">
    <source>
        <dbReference type="ARBA" id="ARBA00022989"/>
    </source>
</evidence>
<keyword evidence="2" id="KW-0813">Transport</keyword>
<comment type="caution">
    <text evidence="8">The sequence shown here is derived from an EMBL/GenBank/DDBJ whole genome shotgun (WGS) entry which is preliminary data.</text>
</comment>
<dbReference type="RefSeq" id="WP_133559421.1">
    <property type="nucleotide sequence ID" value="NZ_JAJGNH010000004.1"/>
</dbReference>
<sequence>MHIVDGALSVPVLATGAVLTAAGVALGLKKMDYDHLPQVGVLSAAFFIASYIHLPIGFSSVHLILNGLIGLALGWAAFPALLIALFLQAVFFGFGGFVVLGVNTLNIALPAVLVYYGCRYGIQSSSPKVAAIWGAIGGAGSIILTTLMVAVSLMLSGEGFALAAKATFIAHIPVMIIEGFVTASAVLLIRKVKPTFLGLDEERVYG</sequence>
<evidence type="ECO:0000313" key="9">
    <source>
        <dbReference type="Proteomes" id="UP000295729"/>
    </source>
</evidence>
<keyword evidence="4 7" id="KW-0812">Transmembrane</keyword>
<protein>
    <submittedName>
        <fullName evidence="8">Cobalt/nickel transport system permease protein</fullName>
    </submittedName>
</protein>
<dbReference type="NCBIfam" id="NF004904">
    <property type="entry name" value="PRK06265.1-4"/>
    <property type="match status" value="1"/>
</dbReference>
<organism evidence="8 9">
    <name type="scientific">Marinomonas communis</name>
    <dbReference type="NCBI Taxonomy" id="28254"/>
    <lineage>
        <taxon>Bacteria</taxon>
        <taxon>Pseudomonadati</taxon>
        <taxon>Pseudomonadota</taxon>
        <taxon>Gammaproteobacteria</taxon>
        <taxon>Oceanospirillales</taxon>
        <taxon>Oceanospirillaceae</taxon>
        <taxon>Marinomonas</taxon>
    </lineage>
</organism>
<evidence type="ECO:0000256" key="6">
    <source>
        <dbReference type="ARBA" id="ARBA00023136"/>
    </source>
</evidence>
<name>A0A4V3DGL1_9GAMM</name>
<evidence type="ECO:0000256" key="7">
    <source>
        <dbReference type="SAM" id="Phobius"/>
    </source>
</evidence>
<gene>
    <name evidence="8" type="ORF">C8D85_0117</name>
</gene>
<feature type="transmembrane region" description="Helical" evidence="7">
    <location>
        <begin position="130"/>
        <end position="156"/>
    </location>
</feature>
<keyword evidence="3" id="KW-1003">Cell membrane</keyword>
<dbReference type="NCBIfam" id="NF004905">
    <property type="entry name" value="PRK06265.1-5"/>
    <property type="match status" value="1"/>
</dbReference>
<proteinExistence type="predicted"/>
<evidence type="ECO:0000256" key="4">
    <source>
        <dbReference type="ARBA" id="ARBA00022692"/>
    </source>
</evidence>
<keyword evidence="6 7" id="KW-0472">Membrane</keyword>
<dbReference type="PANTHER" id="PTHR34229:SF1">
    <property type="entry name" value="METAL TRANSPORT PROTEIN HI_1621-RELATED"/>
    <property type="match status" value="1"/>
</dbReference>
<keyword evidence="9" id="KW-1185">Reference proteome</keyword>
<dbReference type="Pfam" id="PF01891">
    <property type="entry name" value="CbiM"/>
    <property type="match status" value="1"/>
</dbReference>
<dbReference type="OrthoDB" id="9792317at2"/>
<dbReference type="InterPro" id="IPR002751">
    <property type="entry name" value="CbiM/NikMN"/>
</dbReference>
<dbReference type="GO" id="GO:0005886">
    <property type="term" value="C:plasma membrane"/>
    <property type="evidence" value="ECO:0007669"/>
    <property type="project" value="UniProtKB-SubCell"/>
</dbReference>
<dbReference type="GO" id="GO:0000041">
    <property type="term" value="P:transition metal ion transport"/>
    <property type="evidence" value="ECO:0007669"/>
    <property type="project" value="InterPro"/>
</dbReference>
<dbReference type="EMBL" id="SNZA01000001">
    <property type="protein sequence ID" value="TDR14771.1"/>
    <property type="molecule type" value="Genomic_DNA"/>
</dbReference>
<reference evidence="8 9" key="1">
    <citation type="submission" date="2019-03" db="EMBL/GenBank/DDBJ databases">
        <title>Genomic Encyclopedia of Type Strains, Phase IV (KMG-IV): sequencing the most valuable type-strain genomes for metagenomic binning, comparative biology and taxonomic classification.</title>
        <authorList>
            <person name="Goeker M."/>
        </authorList>
    </citation>
    <scope>NUCLEOTIDE SEQUENCE [LARGE SCALE GENOMIC DNA]</scope>
    <source>
        <strain evidence="8 9">DSM 5604</strain>
    </source>
</reference>